<dbReference type="AlphaFoldDB" id="A0A9P6C1P1"/>
<name>A0A9P6C1P1_9AGAR</name>
<keyword evidence="3" id="KW-1185">Reference proteome</keyword>
<feature type="transmembrane region" description="Helical" evidence="1">
    <location>
        <begin position="94"/>
        <end position="118"/>
    </location>
</feature>
<organism evidence="2 3">
    <name type="scientific">Macrolepiota fuliginosa MF-IS2</name>
    <dbReference type="NCBI Taxonomy" id="1400762"/>
    <lineage>
        <taxon>Eukaryota</taxon>
        <taxon>Fungi</taxon>
        <taxon>Dikarya</taxon>
        <taxon>Basidiomycota</taxon>
        <taxon>Agaricomycotina</taxon>
        <taxon>Agaricomycetes</taxon>
        <taxon>Agaricomycetidae</taxon>
        <taxon>Agaricales</taxon>
        <taxon>Agaricineae</taxon>
        <taxon>Agaricaceae</taxon>
        <taxon>Macrolepiota</taxon>
    </lineage>
</organism>
<feature type="transmembrane region" description="Helical" evidence="1">
    <location>
        <begin position="30"/>
        <end position="51"/>
    </location>
</feature>
<keyword evidence="1" id="KW-1133">Transmembrane helix</keyword>
<feature type="transmembrane region" description="Helical" evidence="1">
    <location>
        <begin position="144"/>
        <end position="167"/>
    </location>
</feature>
<sequence length="225" mass="24788">MSLLYLLHFFSIMISSVVLGLATVNFGILSIWINATAGSLSLVYHIAILLLNYRRNRATPTSPRDTTRIHRPTPRLVIPDATKNSGCLVPSGPFYCLASIFSIMVLTIITVVGFGMTVEVSIHGAKSLLPAERAKGMTFPWNMAIQKAQCTFLGVQLLLWLIVLILCMRGRSKISMVERERRDEIKYGFASPEVRISAYSMGTPVLKLALQSTRSAASGWGRNAV</sequence>
<evidence type="ECO:0000256" key="1">
    <source>
        <dbReference type="SAM" id="Phobius"/>
    </source>
</evidence>
<accession>A0A9P6C1P1</accession>
<reference evidence="2" key="1">
    <citation type="submission" date="2020-11" db="EMBL/GenBank/DDBJ databases">
        <authorList>
            <consortium name="DOE Joint Genome Institute"/>
            <person name="Ahrendt S."/>
            <person name="Riley R."/>
            <person name="Andreopoulos W."/>
            <person name="Labutti K."/>
            <person name="Pangilinan J."/>
            <person name="Ruiz-Duenas F.J."/>
            <person name="Barrasa J.M."/>
            <person name="Sanchez-Garcia M."/>
            <person name="Camarero S."/>
            <person name="Miyauchi S."/>
            <person name="Serrano A."/>
            <person name="Linde D."/>
            <person name="Babiker R."/>
            <person name="Drula E."/>
            <person name="Ayuso-Fernandez I."/>
            <person name="Pacheco R."/>
            <person name="Padilla G."/>
            <person name="Ferreira P."/>
            <person name="Barriuso J."/>
            <person name="Kellner H."/>
            <person name="Castanera R."/>
            <person name="Alfaro M."/>
            <person name="Ramirez L."/>
            <person name="Pisabarro A.G."/>
            <person name="Kuo A."/>
            <person name="Tritt A."/>
            <person name="Lipzen A."/>
            <person name="He G."/>
            <person name="Yan M."/>
            <person name="Ng V."/>
            <person name="Cullen D."/>
            <person name="Martin F."/>
            <person name="Rosso M.-N."/>
            <person name="Henrissat B."/>
            <person name="Hibbett D."/>
            <person name="Martinez A.T."/>
            <person name="Grigoriev I.V."/>
        </authorList>
    </citation>
    <scope>NUCLEOTIDE SEQUENCE</scope>
    <source>
        <strain evidence="2">MF-IS2</strain>
    </source>
</reference>
<dbReference type="Proteomes" id="UP000807342">
    <property type="component" value="Unassembled WGS sequence"/>
</dbReference>
<dbReference type="OrthoDB" id="3196762at2759"/>
<dbReference type="EMBL" id="MU151277">
    <property type="protein sequence ID" value="KAF9445855.1"/>
    <property type="molecule type" value="Genomic_DNA"/>
</dbReference>
<keyword evidence="1" id="KW-0472">Membrane</keyword>
<proteinExistence type="predicted"/>
<gene>
    <name evidence="2" type="ORF">P691DRAFT_674815</name>
</gene>
<protein>
    <submittedName>
        <fullName evidence="2">Uncharacterized protein</fullName>
    </submittedName>
</protein>
<keyword evidence="1" id="KW-0812">Transmembrane</keyword>
<evidence type="ECO:0000313" key="2">
    <source>
        <dbReference type="EMBL" id="KAF9445855.1"/>
    </source>
</evidence>
<comment type="caution">
    <text evidence="2">The sequence shown here is derived from an EMBL/GenBank/DDBJ whole genome shotgun (WGS) entry which is preliminary data.</text>
</comment>
<evidence type="ECO:0000313" key="3">
    <source>
        <dbReference type="Proteomes" id="UP000807342"/>
    </source>
</evidence>